<keyword evidence="2" id="KW-1003">Cell membrane</keyword>
<evidence type="ECO:0000256" key="2">
    <source>
        <dbReference type="ARBA" id="ARBA00022475"/>
    </source>
</evidence>
<name>A0ABS6T8N7_9ENTE</name>
<comment type="subcellular location">
    <subcellularLocation>
        <location evidence="1">Cell membrane</location>
        <topology evidence="1">Multi-pass membrane protein</topology>
    </subcellularLocation>
</comment>
<reference evidence="8 9" key="1">
    <citation type="submission" date="2021-06" db="EMBL/GenBank/DDBJ databases">
        <title>Enterococcus alishanensis sp. nov., a novel lactic acid bacterium isolated from fresh coffee beans.</title>
        <authorList>
            <person name="Chen Y.-S."/>
        </authorList>
    </citation>
    <scope>NUCLEOTIDE SEQUENCE [LARGE SCALE GENOMIC DNA]</scope>
    <source>
        <strain evidence="8 9">ALS3</strain>
    </source>
</reference>
<evidence type="ECO:0000256" key="6">
    <source>
        <dbReference type="SAM" id="Phobius"/>
    </source>
</evidence>
<protein>
    <submittedName>
        <fullName evidence="8">Aromatic acid exporter family protein</fullName>
    </submittedName>
</protein>
<evidence type="ECO:0000256" key="1">
    <source>
        <dbReference type="ARBA" id="ARBA00004651"/>
    </source>
</evidence>
<dbReference type="RefSeq" id="WP_218324334.1">
    <property type="nucleotide sequence ID" value="NZ_JAHUZB010000001.1"/>
</dbReference>
<keyword evidence="4 6" id="KW-1133">Transmembrane helix</keyword>
<gene>
    <name evidence="8" type="ORF">KUA55_01130</name>
</gene>
<comment type="caution">
    <text evidence="8">The sequence shown here is derived from an EMBL/GenBank/DDBJ whole genome shotgun (WGS) entry which is preliminary data.</text>
</comment>
<sequence>MKIGLRTIKTAIGAAIALLIAEAIGLAYPTSAAIITVLSVTNTKRSTAKTAIGRVLSLTLALAVALICFSILGFHAIAFGLYLLIFIPFSVKFKLSEGIAVSSVLITHFLSDGRFSWPAIANEYLLMIIGVGCALAVNLYMPDTEKRIQEDQLVVEVIMRDLLQEMATYLNQSSKEAMLFQMCQSLADFIKEAQNNARQFEENRFVGANHYYFEYFAMRRLQLRILNNMLTILQDLSATEEEAHELQELLNFTSETLAEDNDGKVIQEKIAETNQKYRQKDLPDSREAFENRAQLFQLFQLFQEFIEIKASFHRQQK</sequence>
<feature type="domain" description="Putative aromatic acid exporter C-terminal" evidence="7">
    <location>
        <begin position="145"/>
        <end position="309"/>
    </location>
</feature>
<feature type="transmembrane region" description="Helical" evidence="6">
    <location>
        <begin position="56"/>
        <end position="87"/>
    </location>
</feature>
<proteinExistence type="predicted"/>
<keyword evidence="3 6" id="KW-0812">Transmembrane</keyword>
<dbReference type="InterPro" id="IPR021062">
    <property type="entry name" value="ArAE_1_C"/>
</dbReference>
<dbReference type="EMBL" id="JAHUZB010000001">
    <property type="protein sequence ID" value="MBV7389267.1"/>
    <property type="molecule type" value="Genomic_DNA"/>
</dbReference>
<evidence type="ECO:0000256" key="4">
    <source>
        <dbReference type="ARBA" id="ARBA00022989"/>
    </source>
</evidence>
<evidence type="ECO:0000313" key="8">
    <source>
        <dbReference type="EMBL" id="MBV7389267.1"/>
    </source>
</evidence>
<evidence type="ECO:0000259" key="7">
    <source>
        <dbReference type="Pfam" id="PF11728"/>
    </source>
</evidence>
<keyword evidence="9" id="KW-1185">Reference proteome</keyword>
<evidence type="ECO:0000313" key="9">
    <source>
        <dbReference type="Proteomes" id="UP000774130"/>
    </source>
</evidence>
<dbReference type="PANTHER" id="PTHR40064">
    <property type="entry name" value="MEMBRANE PROTEIN-RELATED"/>
    <property type="match status" value="1"/>
</dbReference>
<dbReference type="PANTHER" id="PTHR40064:SF1">
    <property type="entry name" value="MEMBRANE PROTEIN"/>
    <property type="match status" value="1"/>
</dbReference>
<dbReference type="Proteomes" id="UP000774130">
    <property type="component" value="Unassembled WGS sequence"/>
</dbReference>
<evidence type="ECO:0000256" key="5">
    <source>
        <dbReference type="ARBA" id="ARBA00023136"/>
    </source>
</evidence>
<evidence type="ECO:0000256" key="3">
    <source>
        <dbReference type="ARBA" id="ARBA00022692"/>
    </source>
</evidence>
<keyword evidence="5 6" id="KW-0472">Membrane</keyword>
<accession>A0ABS6T8N7</accession>
<dbReference type="Pfam" id="PF11728">
    <property type="entry name" value="ArAE_1_C"/>
    <property type="match status" value="1"/>
</dbReference>
<dbReference type="Pfam" id="PF06081">
    <property type="entry name" value="ArAE_1"/>
    <property type="match status" value="1"/>
</dbReference>
<organism evidence="8 9">
    <name type="scientific">Enterococcus alishanensis</name>
    <dbReference type="NCBI Taxonomy" id="1303817"/>
    <lineage>
        <taxon>Bacteria</taxon>
        <taxon>Bacillati</taxon>
        <taxon>Bacillota</taxon>
        <taxon>Bacilli</taxon>
        <taxon>Lactobacillales</taxon>
        <taxon>Enterococcaceae</taxon>
        <taxon>Enterococcus</taxon>
    </lineage>
</organism>
<dbReference type="InterPro" id="IPR052984">
    <property type="entry name" value="UPF0421"/>
</dbReference>
<dbReference type="InterPro" id="IPR010343">
    <property type="entry name" value="ArAE_1"/>
</dbReference>
<feature type="transmembrane region" description="Helical" evidence="6">
    <location>
        <begin position="123"/>
        <end position="141"/>
    </location>
</feature>